<dbReference type="PANTHER" id="PTHR47700:SF2">
    <property type="entry name" value="CHITINASE"/>
    <property type="match status" value="1"/>
</dbReference>
<feature type="domain" description="GH18" evidence="14">
    <location>
        <begin position="600"/>
        <end position="961"/>
    </location>
</feature>
<evidence type="ECO:0000256" key="9">
    <source>
        <dbReference type="ARBA" id="ARBA00023295"/>
    </source>
</evidence>
<keyword evidence="7" id="KW-0843">Virulence</keyword>
<evidence type="ECO:0000256" key="4">
    <source>
        <dbReference type="ARBA" id="ARBA00022669"/>
    </source>
</evidence>
<evidence type="ECO:0000313" key="15">
    <source>
        <dbReference type="EMBL" id="CAG5181777.1"/>
    </source>
</evidence>
<dbReference type="Pfam" id="PF01476">
    <property type="entry name" value="LysM"/>
    <property type="match status" value="3"/>
</dbReference>
<feature type="domain" description="LysM" evidence="13">
    <location>
        <begin position="391"/>
        <end position="436"/>
    </location>
</feature>
<sequence length="1373" mass="149796">MEFKILLHVFFIIYAGAAVTWASDIIVTHTSDDVTDDLDEWMAAAKRVSPDVLKACPIPCGGGQDINSSAGWFLYSDLTKLAFCNETMLLNMVVQSSLDDDNKGALEIVKACSADYEPNTNAAHVPDEKKASLCTTANRVLENATVFMHQPTADNNDGFSTNHLLAAGNQIANHLSLQQPSCTNNAMEFAYSQSSAVGLFAGAEVHQHGLTSDVLKVFLDFARERSVSQSIVVQLCGNGHRGADYSMGIVATSVSNLQFVKQAVSTWADGGCVSQAGAGEAWMQVTLRVPTPIDSWLNNATNMTSGPETKSPTHFTARSYLSARADCKTITVQSGDGCVTVANRCGISQANLEKYNRAKLCTTLVKDEKVCCSSGTLPSTLPSGNSDGTCKTRPVVSGDTCASLASKCGISAAEFTQVNTKTNLCSSLAPGQQVCCSSGKMPDLKPKPDVSGNCAVYTTKKDDSCSVIAASRDLTVTELESFNKKTWGWNGCKRLFPDFKMCVSTGGPPMPASVPNAVCGPTVNGTMQTPVFLTGGDLSMLNPCPLNVCCNIWGQCGLTDDFCVISKSETGAPGTSAPGENGCISNCGRDIIKGSAPASKIKVAYYESWNFARDCLTMWVDEIDTDAYTHIHFAFANVTRGDYKVEITDPSVMEQFELFKGMTGVKKIVSLGGWAFSTEPGTFSILREAALPANRELFKNNLISFVNEHGLDGIDLDWEYPGAPDIPEIPSDDPVNGVNYYRLLSSLKTSLGSSKTVSFAAPASYWYLKSFPIKQMASSLDYIIYMTYDLHGQWDYGNKWTSPGCDTGNCLRSHVNETETKDALSMITKAGAPSNKVVVGVASYGRSFKMAQAGCDSEQCKFTGSARVSNAQQGRCTATSGYISNAEIDEIIKSGSVNKQWKEEGSNIMVYNDTEWVAWMDEDMKKTRSDFYDSYNFAGTTDWAVDLQSFVDGTGEDDDGDYLIDPDWFSECGSSEFATLQQLEDRKDSIPPHCMEQYILNVQVAIYEDALATYKTLVDGDYDKKFEIYQKFVKAQIPDQIDNFMASDRVDKYFTCKDYKWRTCCSSCKVPECAVDCVGYISDKNCKSGYGDVAMDKCPKMEFGDKGLDVGERIPNVTFTLNDSDSFFKDLADAWGIEESWISFRPRLMHITPNGCQGVEKPEDLKPCLLRTNQYFWNYPGPKEDIEIYNPKDIVGDSYSKANEMLDSFQYMQEFGDYDEEMLLSDLVDATSIPAFAIQEAIESMKQIIDKANDIEKKEREEFILNFITSLLFFIPVVGEAAGAAGLTAARSLLRLIGTAGDAALTLYTVIEDPENALIAVFSYLAGAGVGRSGFKNAAQSRRAISQKDYASLGNVRTKLDTVESLRGAICAI</sequence>
<evidence type="ECO:0000256" key="1">
    <source>
        <dbReference type="ARBA" id="ARBA00000822"/>
    </source>
</evidence>
<dbReference type="SUPFAM" id="SSF57016">
    <property type="entry name" value="Plant lectins/antimicrobial peptides"/>
    <property type="match status" value="1"/>
</dbReference>
<dbReference type="InterPro" id="IPR053214">
    <property type="entry name" value="LysM12-like"/>
</dbReference>
<keyword evidence="9 11" id="KW-0326">Glycosidase</keyword>
<feature type="signal peptide" evidence="12">
    <location>
        <begin position="1"/>
        <end position="22"/>
    </location>
</feature>
<keyword evidence="8" id="KW-0119">Carbohydrate metabolism</keyword>
<dbReference type="Gene3D" id="3.10.350.10">
    <property type="entry name" value="LysM domain"/>
    <property type="match status" value="3"/>
</dbReference>
<evidence type="ECO:0000259" key="13">
    <source>
        <dbReference type="PROSITE" id="PS51782"/>
    </source>
</evidence>
<comment type="caution">
    <text evidence="15">The sequence shown here is derived from an EMBL/GenBank/DDBJ whole genome shotgun (WGS) entry which is preliminary data.</text>
</comment>
<keyword evidence="5 11" id="KW-0378">Hydrolase</keyword>
<dbReference type="InterPro" id="IPR029070">
    <property type="entry name" value="Chitinase_insertion_sf"/>
</dbReference>
<dbReference type="CDD" id="cd00035">
    <property type="entry name" value="ChtBD1"/>
    <property type="match status" value="1"/>
</dbReference>
<dbReference type="SMART" id="SM00636">
    <property type="entry name" value="Glyco_18"/>
    <property type="match status" value="1"/>
</dbReference>
<dbReference type="GO" id="GO:0008843">
    <property type="term" value="F:endochitinase activity"/>
    <property type="evidence" value="ECO:0007669"/>
    <property type="project" value="UniProtKB-EC"/>
</dbReference>
<organism evidence="15 16">
    <name type="scientific">Alternaria atra</name>
    <dbReference type="NCBI Taxonomy" id="119953"/>
    <lineage>
        <taxon>Eukaryota</taxon>
        <taxon>Fungi</taxon>
        <taxon>Dikarya</taxon>
        <taxon>Ascomycota</taxon>
        <taxon>Pezizomycotina</taxon>
        <taxon>Dothideomycetes</taxon>
        <taxon>Pleosporomycetidae</taxon>
        <taxon>Pleosporales</taxon>
        <taxon>Pleosporineae</taxon>
        <taxon>Pleosporaceae</taxon>
        <taxon>Alternaria</taxon>
        <taxon>Alternaria sect. Ulocladioides</taxon>
    </lineage>
</organism>
<dbReference type="InterPro" id="IPR011583">
    <property type="entry name" value="Chitinase_II/V-like_cat"/>
</dbReference>
<evidence type="ECO:0000256" key="6">
    <source>
        <dbReference type="ARBA" id="ARBA00023024"/>
    </source>
</evidence>
<dbReference type="CDD" id="cd00118">
    <property type="entry name" value="LysM"/>
    <property type="match status" value="1"/>
</dbReference>
<dbReference type="PROSITE" id="PS51782">
    <property type="entry name" value="LYSM"/>
    <property type="match status" value="3"/>
</dbReference>
<evidence type="ECO:0000256" key="3">
    <source>
        <dbReference type="ARBA" id="ARBA00012729"/>
    </source>
</evidence>
<dbReference type="PANTHER" id="PTHR47700">
    <property type="entry name" value="V CHITINASE, PUTATIVE (AFU_ORTHOLOGUE AFUA_6G13720)-RELATED"/>
    <property type="match status" value="1"/>
</dbReference>
<dbReference type="SMART" id="SM00257">
    <property type="entry name" value="LysM"/>
    <property type="match status" value="3"/>
</dbReference>
<evidence type="ECO:0000256" key="5">
    <source>
        <dbReference type="ARBA" id="ARBA00022801"/>
    </source>
</evidence>
<evidence type="ECO:0000256" key="11">
    <source>
        <dbReference type="RuleBase" id="RU000489"/>
    </source>
</evidence>
<evidence type="ECO:0000256" key="10">
    <source>
        <dbReference type="ARBA" id="ARBA00023326"/>
    </source>
</evidence>
<dbReference type="Gene3D" id="3.20.20.80">
    <property type="entry name" value="Glycosidases"/>
    <property type="match status" value="1"/>
</dbReference>
<name>A0A8J2I8M7_9PLEO</name>
<dbReference type="Proteomes" id="UP000676310">
    <property type="component" value="Unassembled WGS sequence"/>
</dbReference>
<dbReference type="OrthoDB" id="73875at2759"/>
<dbReference type="SUPFAM" id="SSF54556">
    <property type="entry name" value="Chitinase insertion domain"/>
    <property type="match status" value="1"/>
</dbReference>
<proteinExistence type="inferred from homology"/>
<dbReference type="InterPro" id="IPR001223">
    <property type="entry name" value="Glyco_hydro18_cat"/>
</dbReference>
<evidence type="ECO:0000256" key="12">
    <source>
        <dbReference type="SAM" id="SignalP"/>
    </source>
</evidence>
<feature type="domain" description="LysM" evidence="13">
    <location>
        <begin position="455"/>
        <end position="503"/>
    </location>
</feature>
<evidence type="ECO:0000256" key="2">
    <source>
        <dbReference type="ARBA" id="ARBA00008682"/>
    </source>
</evidence>
<comment type="similarity">
    <text evidence="2">Belongs to the glycosyl hydrolase 18 family. Chitinase class V subfamily.</text>
</comment>
<dbReference type="Gene3D" id="3.30.60.10">
    <property type="entry name" value="Endochitinase-like"/>
    <property type="match status" value="1"/>
</dbReference>
<evidence type="ECO:0000256" key="7">
    <source>
        <dbReference type="ARBA" id="ARBA00023026"/>
    </source>
</evidence>
<keyword evidence="10" id="KW-0624">Polysaccharide degradation</keyword>
<dbReference type="SUPFAM" id="SSF51445">
    <property type="entry name" value="(Trans)glycosidases"/>
    <property type="match status" value="1"/>
</dbReference>
<dbReference type="Gene3D" id="3.10.50.10">
    <property type="match status" value="1"/>
</dbReference>
<dbReference type="RefSeq" id="XP_043173400.1">
    <property type="nucleotide sequence ID" value="XM_043317465.1"/>
</dbReference>
<keyword evidence="6" id="KW-0146">Chitin degradation</keyword>
<protein>
    <recommendedName>
        <fullName evidence="3">chitinase</fullName>
        <ecNumber evidence="3">3.2.1.14</ecNumber>
    </recommendedName>
</protein>
<dbReference type="PROSITE" id="PS01095">
    <property type="entry name" value="GH18_1"/>
    <property type="match status" value="1"/>
</dbReference>
<dbReference type="PROSITE" id="PS51910">
    <property type="entry name" value="GH18_2"/>
    <property type="match status" value="1"/>
</dbReference>
<dbReference type="CDD" id="cd02878">
    <property type="entry name" value="GH18_zymocin_alpha"/>
    <property type="match status" value="1"/>
</dbReference>
<dbReference type="GO" id="GO:0006032">
    <property type="term" value="P:chitin catabolic process"/>
    <property type="evidence" value="ECO:0007669"/>
    <property type="project" value="UniProtKB-KW"/>
</dbReference>
<dbReference type="GO" id="GO:0008061">
    <property type="term" value="F:chitin binding"/>
    <property type="evidence" value="ECO:0007669"/>
    <property type="project" value="UniProtKB-KW"/>
</dbReference>
<dbReference type="GeneID" id="67022093"/>
<keyword evidence="4" id="KW-0147">Chitin-binding</keyword>
<comment type="catalytic activity">
    <reaction evidence="1">
        <text>Random endo-hydrolysis of N-acetyl-beta-D-glucosaminide (1-&gt;4)-beta-linkages in chitin and chitodextrins.</text>
        <dbReference type="EC" id="3.2.1.14"/>
    </reaction>
</comment>
<dbReference type="SUPFAM" id="SSF54106">
    <property type="entry name" value="LysM domain"/>
    <property type="match status" value="2"/>
</dbReference>
<accession>A0A8J2I8M7</accession>
<keyword evidence="12" id="KW-0732">Signal</keyword>
<dbReference type="EMBL" id="CAJRGZ010000027">
    <property type="protein sequence ID" value="CAG5181777.1"/>
    <property type="molecule type" value="Genomic_DNA"/>
</dbReference>
<feature type="chain" id="PRO_5035161918" description="chitinase" evidence="12">
    <location>
        <begin position="23"/>
        <end position="1373"/>
    </location>
</feature>
<feature type="domain" description="LysM" evidence="13">
    <location>
        <begin position="328"/>
        <end position="372"/>
    </location>
</feature>
<evidence type="ECO:0000259" key="14">
    <source>
        <dbReference type="PROSITE" id="PS51910"/>
    </source>
</evidence>
<dbReference type="InterPro" id="IPR001579">
    <property type="entry name" value="Glyco_hydro_18_chit_AS"/>
</dbReference>
<dbReference type="GO" id="GO:0000272">
    <property type="term" value="P:polysaccharide catabolic process"/>
    <property type="evidence" value="ECO:0007669"/>
    <property type="project" value="UniProtKB-KW"/>
</dbReference>
<dbReference type="Pfam" id="PF00704">
    <property type="entry name" value="Glyco_hydro_18"/>
    <property type="match status" value="1"/>
</dbReference>
<dbReference type="InterPro" id="IPR036779">
    <property type="entry name" value="LysM_dom_sf"/>
</dbReference>
<gene>
    <name evidence="15" type="ORF">ALTATR162_LOCUS9829</name>
</gene>
<keyword evidence="16" id="KW-1185">Reference proteome</keyword>
<dbReference type="EC" id="3.2.1.14" evidence="3"/>
<evidence type="ECO:0000256" key="8">
    <source>
        <dbReference type="ARBA" id="ARBA00023277"/>
    </source>
</evidence>
<reference evidence="15" key="1">
    <citation type="submission" date="2021-05" db="EMBL/GenBank/DDBJ databases">
        <authorList>
            <person name="Stam R."/>
        </authorList>
    </citation>
    <scope>NUCLEOTIDE SEQUENCE</scope>
    <source>
        <strain evidence="15">CS162</strain>
    </source>
</reference>
<dbReference type="InterPro" id="IPR017853">
    <property type="entry name" value="GH"/>
</dbReference>
<dbReference type="InterPro" id="IPR018392">
    <property type="entry name" value="LysM"/>
</dbReference>
<evidence type="ECO:0000313" key="16">
    <source>
        <dbReference type="Proteomes" id="UP000676310"/>
    </source>
</evidence>
<dbReference type="InterPro" id="IPR036861">
    <property type="entry name" value="Endochitinase-like_sf"/>
</dbReference>